<dbReference type="NCBIfam" id="TIGR00634">
    <property type="entry name" value="recN"/>
    <property type="match status" value="1"/>
</dbReference>
<keyword evidence="4" id="KW-0547">Nucleotide-binding</keyword>
<dbReference type="Gene3D" id="3.40.50.300">
    <property type="entry name" value="P-loop containing nucleotide triphosphate hydrolases"/>
    <property type="match status" value="2"/>
</dbReference>
<dbReference type="Proteomes" id="UP001596527">
    <property type="component" value="Unassembled WGS sequence"/>
</dbReference>
<evidence type="ECO:0000256" key="8">
    <source>
        <dbReference type="ARBA" id="ARBA00033408"/>
    </source>
</evidence>
<evidence type="ECO:0000256" key="9">
    <source>
        <dbReference type="PIRNR" id="PIRNR003128"/>
    </source>
</evidence>
<dbReference type="CDD" id="cd03241">
    <property type="entry name" value="ABC_RecN"/>
    <property type="match status" value="2"/>
</dbReference>
<keyword evidence="7 9" id="KW-0234">DNA repair</keyword>
<dbReference type="PIRSF" id="PIRSF003128">
    <property type="entry name" value="RecN"/>
    <property type="match status" value="1"/>
</dbReference>
<keyword evidence="6" id="KW-0067">ATP-binding</keyword>
<evidence type="ECO:0000259" key="10">
    <source>
        <dbReference type="Pfam" id="PF02463"/>
    </source>
</evidence>
<gene>
    <name evidence="11" type="primary">recN</name>
    <name evidence="11" type="ORF">ACFQWG_04890</name>
</gene>
<dbReference type="PANTHER" id="PTHR11059:SF0">
    <property type="entry name" value="DNA REPAIR PROTEIN RECN"/>
    <property type="match status" value="1"/>
</dbReference>
<dbReference type="Pfam" id="PF02463">
    <property type="entry name" value="SMC_N"/>
    <property type="match status" value="1"/>
</dbReference>
<feature type="domain" description="RecF/RecN/SMC N-terminal" evidence="10">
    <location>
        <begin position="2"/>
        <end position="508"/>
    </location>
</feature>
<dbReference type="EMBL" id="JBHTEF010000001">
    <property type="protein sequence ID" value="MFC7580551.1"/>
    <property type="molecule type" value="Genomic_DNA"/>
</dbReference>
<keyword evidence="12" id="KW-1185">Reference proteome</keyword>
<dbReference type="RefSeq" id="WP_380972690.1">
    <property type="nucleotide sequence ID" value="NZ_JBHTEF010000001.1"/>
</dbReference>
<evidence type="ECO:0000256" key="6">
    <source>
        <dbReference type="ARBA" id="ARBA00022840"/>
    </source>
</evidence>
<protein>
    <recommendedName>
        <fullName evidence="3 9">DNA repair protein RecN</fullName>
    </recommendedName>
    <alternativeName>
        <fullName evidence="8 9">Recombination protein N</fullName>
    </alternativeName>
</protein>
<comment type="similarity">
    <text evidence="2 9">Belongs to the RecN family.</text>
</comment>
<evidence type="ECO:0000256" key="2">
    <source>
        <dbReference type="ARBA" id="ARBA00009441"/>
    </source>
</evidence>
<dbReference type="PANTHER" id="PTHR11059">
    <property type="entry name" value="DNA REPAIR PROTEIN RECN"/>
    <property type="match status" value="1"/>
</dbReference>
<name>A0ABW2SL19_9ACTO</name>
<evidence type="ECO:0000313" key="11">
    <source>
        <dbReference type="EMBL" id="MFC7580551.1"/>
    </source>
</evidence>
<proteinExistence type="inferred from homology"/>
<reference evidence="12" key="1">
    <citation type="journal article" date="2019" name="Int. J. Syst. Evol. Microbiol.">
        <title>The Global Catalogue of Microorganisms (GCM) 10K type strain sequencing project: providing services to taxonomists for standard genome sequencing and annotation.</title>
        <authorList>
            <consortium name="The Broad Institute Genomics Platform"/>
            <consortium name="The Broad Institute Genome Sequencing Center for Infectious Disease"/>
            <person name="Wu L."/>
            <person name="Ma J."/>
        </authorList>
    </citation>
    <scope>NUCLEOTIDE SEQUENCE [LARGE SCALE GENOMIC DNA]</scope>
    <source>
        <strain evidence="12">CCUG 56698</strain>
    </source>
</reference>
<dbReference type="InterPro" id="IPR003395">
    <property type="entry name" value="RecF/RecN/SMC_N"/>
</dbReference>
<dbReference type="InterPro" id="IPR004604">
    <property type="entry name" value="DNA_recomb/repair_RecN"/>
</dbReference>
<sequence>MITDLHIRNLGVIESADLEFDPGLTVLTGETGAGKTMVLTSLQLLIGQRADTGAVRVGSARAEVDGVFDLDAPTARRVEALGLVAEEGELIISRTVASQGRSRAHLGGRPVPVSLLAEVGDGLVTIHGQADQMRLRRPAVQRETLDAYGGEVHATALGTYRRAWDEAVEARKERDAGHASAAEREAETASLTEALDAITALAPREGEDEELLAETRRLTNIEDLRQALERAGLALGGAEDAPGAVELVRQAVASLRDGLVFDPDLGGLADRLASTALDLDAALDETQGRLDGLRPDPQRLAEVHERRAALRELMVGRASDAAGLIEWARRASERLEELTSPSLDPRELDERLRLAQQKVLTAGADLTRSRAGLAGSLSADVDTELHALAMRGAHLEVRLASRKPGPHGLEDIEFLMQAHPDMPMRPLSQGASGGELSRIMLALEVVLGRGTEGGTFVFDEVDAGIGGRTATEVGARLARLARGRQVLVVTHLAQVAAFADHHFVVDKQGATTSVRRVSGEERITELARMMGGGSDSDAARRHALELIEGAVVPPWEA</sequence>
<evidence type="ECO:0000313" key="12">
    <source>
        <dbReference type="Proteomes" id="UP001596527"/>
    </source>
</evidence>
<evidence type="ECO:0000256" key="1">
    <source>
        <dbReference type="ARBA" id="ARBA00003618"/>
    </source>
</evidence>
<dbReference type="SUPFAM" id="SSF52540">
    <property type="entry name" value="P-loop containing nucleoside triphosphate hydrolases"/>
    <property type="match status" value="2"/>
</dbReference>
<evidence type="ECO:0000256" key="7">
    <source>
        <dbReference type="ARBA" id="ARBA00023204"/>
    </source>
</evidence>
<dbReference type="InterPro" id="IPR027417">
    <property type="entry name" value="P-loop_NTPase"/>
</dbReference>
<evidence type="ECO:0000256" key="4">
    <source>
        <dbReference type="ARBA" id="ARBA00022741"/>
    </source>
</evidence>
<keyword evidence="5 9" id="KW-0227">DNA damage</keyword>
<accession>A0ABW2SL19</accession>
<evidence type="ECO:0000256" key="5">
    <source>
        <dbReference type="ARBA" id="ARBA00022763"/>
    </source>
</evidence>
<organism evidence="11 12">
    <name type="scientific">Schaalia naturae</name>
    <dbReference type="NCBI Taxonomy" id="635203"/>
    <lineage>
        <taxon>Bacteria</taxon>
        <taxon>Bacillati</taxon>
        <taxon>Actinomycetota</taxon>
        <taxon>Actinomycetes</taxon>
        <taxon>Actinomycetales</taxon>
        <taxon>Actinomycetaceae</taxon>
        <taxon>Schaalia</taxon>
    </lineage>
</organism>
<comment type="function">
    <text evidence="1 9">May be involved in recombinational repair of damaged DNA.</text>
</comment>
<evidence type="ECO:0000256" key="3">
    <source>
        <dbReference type="ARBA" id="ARBA00021315"/>
    </source>
</evidence>
<comment type="caution">
    <text evidence="11">The sequence shown here is derived from an EMBL/GenBank/DDBJ whole genome shotgun (WGS) entry which is preliminary data.</text>
</comment>